<sequence>MLPPHPPRSTGIQNQERTGKKNLIRTFLRVVSVLGDTRCLCQHYSTSFKCALSARLDSKVWTAAYFQRKGSAPKTMMILVFSTSLRCPSRLLFTKLQDSCGQSRVLSEARGSDQSRRWCSRNQVLVTYLGEHFMSSESTCMFQPQQSVADFGGDDLVCRSAFSTRLEKEPEKTGLGAISFVCWP</sequence>
<reference evidence="1" key="1">
    <citation type="journal article" date="2023" name="G3 (Bethesda)">
        <title>A reference genome for the long-term kleptoplast-retaining sea slug Elysia crispata morphotype clarki.</title>
        <authorList>
            <person name="Eastman K.E."/>
            <person name="Pendleton A.L."/>
            <person name="Shaikh M.A."/>
            <person name="Suttiyut T."/>
            <person name="Ogas R."/>
            <person name="Tomko P."/>
            <person name="Gavelis G."/>
            <person name="Widhalm J.R."/>
            <person name="Wisecaver J.H."/>
        </authorList>
    </citation>
    <scope>NUCLEOTIDE SEQUENCE</scope>
    <source>
        <strain evidence="1">ECLA1</strain>
    </source>
</reference>
<gene>
    <name evidence="1" type="ORF">RRG08_060692</name>
</gene>
<evidence type="ECO:0000313" key="2">
    <source>
        <dbReference type="Proteomes" id="UP001283361"/>
    </source>
</evidence>
<keyword evidence="2" id="KW-1185">Reference proteome</keyword>
<proteinExistence type="predicted"/>
<dbReference type="Proteomes" id="UP001283361">
    <property type="component" value="Unassembled WGS sequence"/>
</dbReference>
<comment type="caution">
    <text evidence="1">The sequence shown here is derived from an EMBL/GenBank/DDBJ whole genome shotgun (WGS) entry which is preliminary data.</text>
</comment>
<organism evidence="1 2">
    <name type="scientific">Elysia crispata</name>
    <name type="common">lettuce slug</name>
    <dbReference type="NCBI Taxonomy" id="231223"/>
    <lineage>
        <taxon>Eukaryota</taxon>
        <taxon>Metazoa</taxon>
        <taxon>Spiralia</taxon>
        <taxon>Lophotrochozoa</taxon>
        <taxon>Mollusca</taxon>
        <taxon>Gastropoda</taxon>
        <taxon>Heterobranchia</taxon>
        <taxon>Euthyneura</taxon>
        <taxon>Panpulmonata</taxon>
        <taxon>Sacoglossa</taxon>
        <taxon>Placobranchoidea</taxon>
        <taxon>Plakobranchidae</taxon>
        <taxon>Elysia</taxon>
    </lineage>
</organism>
<accession>A0AAE1D3A3</accession>
<dbReference type="EMBL" id="JAWDGP010005591">
    <property type="protein sequence ID" value="KAK3755717.1"/>
    <property type="molecule type" value="Genomic_DNA"/>
</dbReference>
<dbReference type="AlphaFoldDB" id="A0AAE1D3A3"/>
<evidence type="ECO:0000313" key="1">
    <source>
        <dbReference type="EMBL" id="KAK3755717.1"/>
    </source>
</evidence>
<name>A0AAE1D3A3_9GAST</name>
<protein>
    <submittedName>
        <fullName evidence="1">Uncharacterized protein</fullName>
    </submittedName>
</protein>